<dbReference type="RefSeq" id="WP_169726205.1">
    <property type="nucleotide sequence ID" value="NZ_CAJMWJ010000001.1"/>
</dbReference>
<dbReference type="GeneID" id="93494116"/>
<organism evidence="1">
    <name type="scientific">Mycobacterium riyadhense</name>
    <dbReference type="NCBI Taxonomy" id="486698"/>
    <lineage>
        <taxon>Bacteria</taxon>
        <taxon>Bacillati</taxon>
        <taxon>Actinomycetota</taxon>
        <taxon>Actinomycetes</taxon>
        <taxon>Mycobacteriales</taxon>
        <taxon>Mycobacteriaceae</taxon>
        <taxon>Mycobacterium</taxon>
    </lineage>
</organism>
<accession>A0A653EBP8</accession>
<reference evidence="1" key="1">
    <citation type="submission" date="2019-05" db="EMBL/GenBank/DDBJ databases">
        <authorList>
            <person name="Naeem R."/>
            <person name="Antony C."/>
            <person name="Guan Q."/>
        </authorList>
    </citation>
    <scope>NUCLEOTIDE SEQUENCE</scope>
    <source>
        <strain evidence="1">2</strain>
    </source>
</reference>
<evidence type="ECO:0000313" key="1">
    <source>
        <dbReference type="EMBL" id="VTO94727.1"/>
    </source>
</evidence>
<gene>
    <name evidence="1" type="ORF">BIN_B_00200</name>
</gene>
<protein>
    <submittedName>
        <fullName evidence="1">Uncharacterized protein</fullName>
    </submittedName>
</protein>
<name>A0A653EBP8_9MYCO</name>
<dbReference type="EMBL" id="LR589062">
    <property type="protein sequence ID" value="VTO94727.1"/>
    <property type="molecule type" value="Genomic_DNA"/>
</dbReference>
<proteinExistence type="predicted"/>
<sequence length="52" mass="5726">MTDHTNVSYALDLRPILGEIARRWQHLQPGDLTAPQALRLLGVLTDIAEGST</sequence>
<dbReference type="AlphaFoldDB" id="A0A653EBP8"/>